<feature type="domain" description="Tc toxin complex TcA C-terminal TcB-binding" evidence="1">
    <location>
        <begin position="430"/>
        <end position="714"/>
    </location>
</feature>
<gene>
    <name evidence="2" type="ORF">Pflav_047280</name>
</gene>
<proteinExistence type="predicted"/>
<dbReference type="KEGG" id="pfla:Pflav_047280"/>
<name>A0A6F8XX55_9ACTN</name>
<organism evidence="2 3">
    <name type="scientific">Phytohabitans flavus</name>
    <dbReference type="NCBI Taxonomy" id="1076124"/>
    <lineage>
        <taxon>Bacteria</taxon>
        <taxon>Bacillati</taxon>
        <taxon>Actinomycetota</taxon>
        <taxon>Actinomycetes</taxon>
        <taxon>Micromonosporales</taxon>
        <taxon>Micromonosporaceae</taxon>
    </lineage>
</organism>
<dbReference type="EMBL" id="AP022870">
    <property type="protein sequence ID" value="BCB78318.1"/>
    <property type="molecule type" value="Genomic_DNA"/>
</dbReference>
<reference evidence="2 3" key="1">
    <citation type="submission" date="2020-03" db="EMBL/GenBank/DDBJ databases">
        <title>Whole genome shotgun sequence of Phytohabitans flavus NBRC 107702.</title>
        <authorList>
            <person name="Komaki H."/>
            <person name="Tamura T."/>
        </authorList>
    </citation>
    <scope>NUCLEOTIDE SEQUENCE [LARGE SCALE GENOMIC DNA]</scope>
    <source>
        <strain evidence="2 3">NBRC 107702</strain>
    </source>
</reference>
<evidence type="ECO:0000259" key="1">
    <source>
        <dbReference type="Pfam" id="PF18276"/>
    </source>
</evidence>
<dbReference type="Pfam" id="PF18276">
    <property type="entry name" value="TcA_TcB_BD"/>
    <property type="match status" value="1"/>
</dbReference>
<sequence>MTGADYAAQTIEELMRLVHEGNPAAEKQVAVWRANPFDPHAIATLRPVAYQKATVLAYIDNLIAWGDQLFRQDTLESVNEATQLYVLAAELLGPRPQTVPRRDAEPARTYAEIEGGLDDFSNAVVAAENLIAPPVATSVTVPAGAPPLPVFRGGYFAIPQNEELPRYWDLVADRLFKVRHCLNIQGLERQLALFAPQLDPGQLVQAAAAGLDLGSVATDSGAALPPYRYRVLLHEAIELAELVRGLGAELLGYLERRDADGLERLRATGEATVARQVRGVQQRVIDEADQQLAVLASNREVVVARQEYYAGLKDDLMNDWETVAMALNVGTLIAQGASIVLDAVSGGAHLIPSVQFGAVGIASPMATVIFGGENAGRATAAFATAARGAAALLQTGAAMSATMGQYHRRKDEWRFLHDQAGKELDHLATQQAAAEVRRDIALRHQANHETVVANAEHVEEYLRSRYTNAELFEWLLAQTSATYFQAYQLAYTVAKRAERGMRHELGLPDSSFVQFGYWDSLRKGLLAGDRLLYDLRRMEAAYLTDNVRELELTKHVSLLNLDPYALMQLRTTGSCTITLPELLFDLENPGHYHRRLRNVSVSIPCVVGPYGSVPATLTLLANQTRVSTDVSPQYSRVDANDVRFVDDLGGVQAIVTSSGQNDSGLFDARMDDERYLPFEGAGAVSTWKLRLNPVYAPFDYRTITDVVLHLRYTARDGGATLAEPARQAVRTHLNTVALAENRAGLYRLISARHQHSAAWQQFLHPVGGQDQVLALPTPPDDFALFTRGMDIKVTGLDVLAKLAQPGNYELVLTRPGAAPQTLTLLADQTLNGIHHLNTALSPASPLGRSPATEPYPMWTVKLRRAGTADFRSLDESDIDDLVLILRYEVTP</sequence>
<dbReference type="Proteomes" id="UP000502508">
    <property type="component" value="Chromosome"/>
</dbReference>
<protein>
    <recommendedName>
        <fullName evidence="1">Tc toxin complex TcA C-terminal TcB-binding domain-containing protein</fullName>
    </recommendedName>
</protein>
<dbReference type="AlphaFoldDB" id="A0A6F8XX55"/>
<dbReference type="RefSeq" id="WP_173037909.1">
    <property type="nucleotide sequence ID" value="NZ_AP022870.1"/>
</dbReference>
<dbReference type="InterPro" id="IPR040840">
    <property type="entry name" value="TcA_TcB_BD"/>
</dbReference>
<reference evidence="2 3" key="2">
    <citation type="submission" date="2020-03" db="EMBL/GenBank/DDBJ databases">
        <authorList>
            <person name="Ichikawa N."/>
            <person name="Kimura A."/>
            <person name="Kitahashi Y."/>
            <person name="Uohara A."/>
        </authorList>
    </citation>
    <scope>NUCLEOTIDE SEQUENCE [LARGE SCALE GENOMIC DNA]</scope>
    <source>
        <strain evidence="2 3">NBRC 107702</strain>
    </source>
</reference>
<keyword evidence="3" id="KW-1185">Reference proteome</keyword>
<accession>A0A6F8XX55</accession>
<evidence type="ECO:0000313" key="2">
    <source>
        <dbReference type="EMBL" id="BCB78318.1"/>
    </source>
</evidence>
<evidence type="ECO:0000313" key="3">
    <source>
        <dbReference type="Proteomes" id="UP000502508"/>
    </source>
</evidence>